<sequence length="202" mass="20035">MTTTTASLRPSAHPGVLADLVPGSALLRDALLVVGGAGLTGLCAQVSLHTPLSPVPFTLQTLAVLLVGTALGAVRGASAMLLYLAAGAAGVPWFANHTHGLGGPSFGYVVGFVLAAALVGELARRGIDRGVLGTAGLMTLGNAVIYLAGIVGLAMDLNLGAQQAIALGVTPFLITDALKTALAAGLLPLVWRGVASTAAPEE</sequence>
<evidence type="ECO:0000256" key="2">
    <source>
        <dbReference type="PIRNR" id="PIRNR016661"/>
    </source>
</evidence>
<organism evidence="4 5">
    <name type="scientific">Streptomyces capitiformicae</name>
    <dbReference type="NCBI Taxonomy" id="2014920"/>
    <lineage>
        <taxon>Bacteria</taxon>
        <taxon>Bacillati</taxon>
        <taxon>Actinomycetota</taxon>
        <taxon>Actinomycetes</taxon>
        <taxon>Kitasatosporales</taxon>
        <taxon>Streptomycetaceae</taxon>
        <taxon>Streptomyces</taxon>
    </lineage>
</organism>
<dbReference type="Proteomes" id="UP000603227">
    <property type="component" value="Unassembled WGS sequence"/>
</dbReference>
<comment type="caution">
    <text evidence="4">The sequence shown here is derived from an EMBL/GenBank/DDBJ whole genome shotgun (WGS) entry which is preliminary data.</text>
</comment>
<keyword evidence="3" id="KW-1133">Transmembrane helix</keyword>
<feature type="transmembrane region" description="Helical" evidence="3">
    <location>
        <begin position="105"/>
        <end position="123"/>
    </location>
</feature>
<dbReference type="GO" id="GO:0015225">
    <property type="term" value="F:biotin transmembrane transporter activity"/>
    <property type="evidence" value="ECO:0007669"/>
    <property type="project" value="UniProtKB-UniRule"/>
</dbReference>
<name>A0A919DGQ1_9ACTN</name>
<evidence type="ECO:0000313" key="4">
    <source>
        <dbReference type="EMBL" id="GHE46280.1"/>
    </source>
</evidence>
<feature type="transmembrane region" description="Helical" evidence="3">
    <location>
        <begin position="62"/>
        <end position="85"/>
    </location>
</feature>
<comment type="subcellular location">
    <subcellularLocation>
        <location evidence="2">Cell membrane</location>
        <topology evidence="2">Multi-pass membrane protein</topology>
    </subcellularLocation>
</comment>
<dbReference type="Gene3D" id="1.10.1760.20">
    <property type="match status" value="1"/>
</dbReference>
<dbReference type="GO" id="GO:0005886">
    <property type="term" value="C:plasma membrane"/>
    <property type="evidence" value="ECO:0007669"/>
    <property type="project" value="UniProtKB-SubCell"/>
</dbReference>
<dbReference type="PANTHER" id="PTHR34295:SF1">
    <property type="entry name" value="BIOTIN TRANSPORTER BIOY"/>
    <property type="match status" value="1"/>
</dbReference>
<reference evidence="4" key="1">
    <citation type="journal article" date="2014" name="Int. J. Syst. Evol. Microbiol.">
        <title>Complete genome sequence of Corynebacterium casei LMG S-19264T (=DSM 44701T), isolated from a smear-ripened cheese.</title>
        <authorList>
            <consortium name="US DOE Joint Genome Institute (JGI-PGF)"/>
            <person name="Walter F."/>
            <person name="Albersmeier A."/>
            <person name="Kalinowski J."/>
            <person name="Ruckert C."/>
        </authorList>
    </citation>
    <scope>NUCLEOTIDE SEQUENCE</scope>
    <source>
        <strain evidence="4">CGMCC 4.7403</strain>
    </source>
</reference>
<proteinExistence type="inferred from homology"/>
<dbReference type="AlphaFoldDB" id="A0A919DGQ1"/>
<keyword evidence="2" id="KW-1003">Cell membrane</keyword>
<gene>
    <name evidence="4" type="ORF">GCM10017771_66880</name>
</gene>
<dbReference type="RefSeq" id="WP_189786195.1">
    <property type="nucleotide sequence ID" value="NZ_BNAT01000030.1"/>
</dbReference>
<dbReference type="PANTHER" id="PTHR34295">
    <property type="entry name" value="BIOTIN TRANSPORTER BIOY"/>
    <property type="match status" value="1"/>
</dbReference>
<protein>
    <recommendedName>
        <fullName evidence="2">Biotin transporter</fullName>
    </recommendedName>
</protein>
<dbReference type="InterPro" id="IPR003784">
    <property type="entry name" value="BioY"/>
</dbReference>
<evidence type="ECO:0000313" key="5">
    <source>
        <dbReference type="Proteomes" id="UP000603227"/>
    </source>
</evidence>
<evidence type="ECO:0000256" key="3">
    <source>
        <dbReference type="SAM" id="Phobius"/>
    </source>
</evidence>
<reference evidence="4" key="2">
    <citation type="submission" date="2020-09" db="EMBL/GenBank/DDBJ databases">
        <authorList>
            <person name="Sun Q."/>
            <person name="Zhou Y."/>
        </authorList>
    </citation>
    <scope>NUCLEOTIDE SEQUENCE</scope>
    <source>
        <strain evidence="4">CGMCC 4.7403</strain>
    </source>
</reference>
<keyword evidence="5" id="KW-1185">Reference proteome</keyword>
<dbReference type="PIRSF" id="PIRSF016661">
    <property type="entry name" value="BioY"/>
    <property type="match status" value="1"/>
</dbReference>
<accession>A0A919DGQ1</accession>
<keyword evidence="2" id="KW-0813">Transport</keyword>
<comment type="similarity">
    <text evidence="1 2">Belongs to the BioY family.</text>
</comment>
<evidence type="ECO:0000256" key="1">
    <source>
        <dbReference type="ARBA" id="ARBA00010692"/>
    </source>
</evidence>
<feature type="transmembrane region" description="Helical" evidence="3">
    <location>
        <begin position="135"/>
        <end position="155"/>
    </location>
</feature>
<dbReference type="Pfam" id="PF02632">
    <property type="entry name" value="BioY"/>
    <property type="match status" value="1"/>
</dbReference>
<dbReference type="EMBL" id="BNAT01000030">
    <property type="protein sequence ID" value="GHE46280.1"/>
    <property type="molecule type" value="Genomic_DNA"/>
</dbReference>
<keyword evidence="3" id="KW-0812">Transmembrane</keyword>
<keyword evidence="2 3" id="KW-0472">Membrane</keyword>